<protein>
    <submittedName>
        <fullName evidence="3">Uncharacterized protein</fullName>
    </submittedName>
</protein>
<evidence type="ECO:0000256" key="1">
    <source>
        <dbReference type="SAM" id="Coils"/>
    </source>
</evidence>
<dbReference type="Proteomes" id="UP000265618">
    <property type="component" value="Unassembled WGS sequence"/>
</dbReference>
<keyword evidence="1" id="KW-0175">Coiled coil</keyword>
<keyword evidence="4" id="KW-1185">Reference proteome</keyword>
<feature type="coiled-coil region" evidence="1">
    <location>
        <begin position="38"/>
        <end position="133"/>
    </location>
</feature>
<organism evidence="3 4">
    <name type="scientific">Kipferlia bialata</name>
    <dbReference type="NCBI Taxonomy" id="797122"/>
    <lineage>
        <taxon>Eukaryota</taxon>
        <taxon>Metamonada</taxon>
        <taxon>Carpediemonas-like organisms</taxon>
        <taxon>Kipferlia</taxon>
    </lineage>
</organism>
<dbReference type="InterPro" id="IPR038835">
    <property type="entry name" value="Giardin_beta-like"/>
</dbReference>
<comment type="caution">
    <text evidence="3">The sequence shown here is derived from an EMBL/GenBank/DDBJ whole genome shotgun (WGS) entry which is preliminary data.</text>
</comment>
<evidence type="ECO:0000256" key="2">
    <source>
        <dbReference type="SAM" id="MobiDB-lite"/>
    </source>
</evidence>
<proteinExistence type="predicted"/>
<sequence>MSDSYNLQESVSRMPESPSKLRIRQLSDKLSTIQTGLREESQSRRDAIEMKLKVLDEKLARAQISETTKFKLLKEQLAKLQEALATERASREILDERKTKELKLVESSVTLDLNQERQVRKDAEAKILKAIDERVYSLRLELAKEKKAILPSGAHKVSQGLYTSPRVLQDDHQTAFLTSLGVASLDKRCIRQLADVYRDYTSLYFAVMLYSHRHPHPDRTPMGPDHLVAGVECLGQTLQTVLSADAEQTLTDGAPAAALCAVLTLTEITSCTVRWTLRDRTGEVGECGATFDTACLSIVECLSQAVPSLVSACLGLSDITYAEATLTLVTRVRALLGKYPLPLPTLPPSLVGKVRDMLGERVCPYTQRVGATGAAMVMMYTQPELHGTMLLGEGEGEGEGEAKGAVVGTGLAEALSSLSVSLLDGPEANRQRLMDDTPDAADAAEPPLKRSPDIPSQTEGTPGCYRVPLPHTALSAVHLCLKALREEGEASGVTMMALPLSPQGMGALVEWAEAYVPEAISVAARCANVFSFVDPSDTPLASEALGSGVEVTSTVPGADSHLPLSDRFPIAVWASVREALALSRECLLTMCDTAQPGAEASIQADTQAEGTPQRKLADHASYVLRKVLFRCSHMSVNLSAALTVHQSVRVLGRGVGEALVTGVLMPWAATVPVSRRSGGYPFAWETVARALVELGHTDIANCAYHDLLTLALDAQTPRDTALSALHALYTLTLMRVQPGTMYRHKAAKGAKAYEQGETVVLGLTRAQRDAQTSASSLASVTGSLSFQVFPSPYLSLSLLCGSLRILGQSPPFSTLSASHRTLAAAVMRLQAHGRKQRPAFRLRSLHQALPALLPSVLESLSRPSPATVPVLVFLASLDHLTSAKVEHTVETQLVPGLCLHLGSAEYVTRAKAARAVANLNMLSLVETHLRGTGPLSANALHGLLLCRSACGASSGVTLSPTMPGPILEAALSCGGDQPDTAPISQAPSVRHAEGQWSVHAHRDTIAGPLL</sequence>
<feature type="region of interest" description="Disordered" evidence="2">
    <location>
        <begin position="438"/>
        <end position="461"/>
    </location>
</feature>
<dbReference type="PANTHER" id="PTHR37027">
    <property type="entry name" value="KDE4"/>
    <property type="match status" value="1"/>
</dbReference>
<evidence type="ECO:0000313" key="3">
    <source>
        <dbReference type="EMBL" id="GIQ81117.1"/>
    </source>
</evidence>
<dbReference type="PANTHER" id="PTHR37027:SF2">
    <property type="entry name" value="CHROMOSOME UNDETERMINED SCAFFOLD_148, WHOLE GENOME SHOTGUN SEQUENCE"/>
    <property type="match status" value="1"/>
</dbReference>
<name>A0A9K3GFT5_9EUKA</name>
<evidence type="ECO:0000313" key="4">
    <source>
        <dbReference type="Proteomes" id="UP000265618"/>
    </source>
</evidence>
<gene>
    <name evidence="3" type="ORF">KIPB_002026</name>
</gene>
<dbReference type="OrthoDB" id="10254663at2759"/>
<dbReference type="EMBL" id="BDIP01000310">
    <property type="protein sequence ID" value="GIQ81117.1"/>
    <property type="molecule type" value="Genomic_DNA"/>
</dbReference>
<reference evidence="3 4" key="1">
    <citation type="journal article" date="2018" name="PLoS ONE">
        <title>The draft genome of Kipferlia bialata reveals reductive genome evolution in fornicate parasites.</title>
        <authorList>
            <person name="Tanifuji G."/>
            <person name="Takabayashi S."/>
            <person name="Kume K."/>
            <person name="Takagi M."/>
            <person name="Nakayama T."/>
            <person name="Kamikawa R."/>
            <person name="Inagaki Y."/>
            <person name="Hashimoto T."/>
        </authorList>
    </citation>
    <scope>NUCLEOTIDE SEQUENCE [LARGE SCALE GENOMIC DNA]</scope>
    <source>
        <strain evidence="3">NY0173</strain>
    </source>
</reference>
<dbReference type="AlphaFoldDB" id="A0A9K3GFT5"/>
<accession>A0A9K3GFT5</accession>